<dbReference type="PROSITE" id="PS50173">
    <property type="entry name" value="UMUC"/>
    <property type="match status" value="1"/>
</dbReference>
<evidence type="ECO:0000256" key="7">
    <source>
        <dbReference type="ARBA" id="ARBA00022763"/>
    </source>
</evidence>
<dbReference type="GO" id="GO:0006281">
    <property type="term" value="P:DNA repair"/>
    <property type="evidence" value="ECO:0007669"/>
    <property type="project" value="UniProtKB-UniRule"/>
</dbReference>
<evidence type="ECO:0000256" key="12">
    <source>
        <dbReference type="ARBA" id="ARBA00049244"/>
    </source>
</evidence>
<dbReference type="CDD" id="cd03586">
    <property type="entry name" value="PolY_Pol_IV_kappa"/>
    <property type="match status" value="1"/>
</dbReference>
<dbReference type="SUPFAM" id="SSF100879">
    <property type="entry name" value="Lesion bypass DNA polymerase (Y-family), little finger domain"/>
    <property type="match status" value="1"/>
</dbReference>
<evidence type="ECO:0000256" key="6">
    <source>
        <dbReference type="ARBA" id="ARBA00022723"/>
    </source>
</evidence>
<dbReference type="PANTHER" id="PTHR11076:SF33">
    <property type="entry name" value="DNA POLYMERASE KAPPA"/>
    <property type="match status" value="1"/>
</dbReference>
<dbReference type="AlphaFoldDB" id="A0A2I1I008"/>
<dbReference type="Gene3D" id="3.30.70.270">
    <property type="match status" value="1"/>
</dbReference>
<feature type="site" description="Substrate discrimination" evidence="13">
    <location>
        <position position="32"/>
    </location>
</feature>
<evidence type="ECO:0000256" key="14">
    <source>
        <dbReference type="SAM" id="MobiDB-lite"/>
    </source>
</evidence>
<dbReference type="PANTHER" id="PTHR11076">
    <property type="entry name" value="DNA REPAIR POLYMERASE UMUC / TRANSFERASE FAMILY MEMBER"/>
    <property type="match status" value="1"/>
</dbReference>
<comment type="caution">
    <text evidence="16">The sequence shown here is derived from an EMBL/GenBank/DDBJ whole genome shotgun (WGS) entry which is preliminary data.</text>
</comment>
<sequence>MSNAPRDARAKRDWGSDDSATPILHVDMDSFFAQVEMREDPSLVGRPIIVGGTSGRGVVTSATYEARALGVRAGMPTSRARALCPHAAFVPGSHGLYRRYSQEVMGILATITPALEQVSIDEAFLDVSGARRRLGSPLEIATLIRTRIRDSVGLPASVGIASTKSVAKIASSHAKPDGLLLIPHEATVEFLHGLPVGALWGVGGRTGAILDREGIDTIGDLAHAPLARLTKLLGVASAHHLHDLAWGIDPRPVAPARAEKSVGMERTFEEDVRSRAQIEEFILAASHDCARRLRAGGVVGWTIGIKMRGADFHTITRSVSLVAPTDTGRDIARAARELFAREDMPIGGVRLFGVRVEGLQARSGGVAVTLDRDERPAASERAMDQIRTKFGAGALAPATLLGKKTPERRSFGADDRQASSTEVSSDRRSTGTDGPGVGVGEPQQGTLL</sequence>
<evidence type="ECO:0000256" key="9">
    <source>
        <dbReference type="ARBA" id="ARBA00022932"/>
    </source>
</evidence>
<keyword evidence="9 13" id="KW-0239">DNA-directed DNA polymerase</keyword>
<comment type="catalytic activity">
    <reaction evidence="12 13">
        <text>DNA(n) + a 2'-deoxyribonucleoside 5'-triphosphate = DNA(n+1) + diphosphate</text>
        <dbReference type="Rhea" id="RHEA:22508"/>
        <dbReference type="Rhea" id="RHEA-COMP:17339"/>
        <dbReference type="Rhea" id="RHEA-COMP:17340"/>
        <dbReference type="ChEBI" id="CHEBI:33019"/>
        <dbReference type="ChEBI" id="CHEBI:61560"/>
        <dbReference type="ChEBI" id="CHEBI:173112"/>
        <dbReference type="EC" id="2.7.7.7"/>
    </reaction>
</comment>
<evidence type="ECO:0000256" key="10">
    <source>
        <dbReference type="ARBA" id="ARBA00023204"/>
    </source>
</evidence>
<evidence type="ECO:0000256" key="13">
    <source>
        <dbReference type="HAMAP-Rule" id="MF_01113"/>
    </source>
</evidence>
<evidence type="ECO:0000256" key="8">
    <source>
        <dbReference type="ARBA" id="ARBA00022842"/>
    </source>
</evidence>
<dbReference type="Pfam" id="PF11799">
    <property type="entry name" value="IMS_C"/>
    <property type="match status" value="1"/>
</dbReference>
<feature type="region of interest" description="Disordered" evidence="14">
    <location>
        <begin position="397"/>
        <end position="448"/>
    </location>
</feature>
<organism evidence="16 17">
    <name type="scientific">Schaalia odontolytica</name>
    <dbReference type="NCBI Taxonomy" id="1660"/>
    <lineage>
        <taxon>Bacteria</taxon>
        <taxon>Bacillati</taxon>
        <taxon>Actinomycetota</taxon>
        <taxon>Actinomycetes</taxon>
        <taxon>Actinomycetales</taxon>
        <taxon>Actinomycetaceae</taxon>
        <taxon>Schaalia</taxon>
    </lineage>
</organism>
<comment type="subunit">
    <text evidence="13">Monomer.</text>
</comment>
<comment type="similarity">
    <text evidence="1 13">Belongs to the DNA polymerase type-Y family.</text>
</comment>
<dbReference type="InterPro" id="IPR043128">
    <property type="entry name" value="Rev_trsase/Diguanyl_cyclase"/>
</dbReference>
<dbReference type="InterPro" id="IPR001126">
    <property type="entry name" value="UmuC"/>
</dbReference>
<keyword evidence="2 13" id="KW-0515">Mutator protein</keyword>
<dbReference type="InterPro" id="IPR043502">
    <property type="entry name" value="DNA/RNA_pol_sf"/>
</dbReference>
<dbReference type="NCBIfam" id="NF003015">
    <property type="entry name" value="PRK03858.1"/>
    <property type="match status" value="1"/>
</dbReference>
<evidence type="ECO:0000256" key="11">
    <source>
        <dbReference type="ARBA" id="ARBA00025589"/>
    </source>
</evidence>
<dbReference type="Proteomes" id="UP000234198">
    <property type="component" value="Unassembled WGS sequence"/>
</dbReference>
<gene>
    <name evidence="13" type="primary">dinB</name>
    <name evidence="16" type="ORF">CYJ22_05285</name>
</gene>
<keyword evidence="3 13" id="KW-0808">Transferase</keyword>
<keyword evidence="4 13" id="KW-0548">Nucleotidyltransferase</keyword>
<dbReference type="GO" id="GO:0003887">
    <property type="term" value="F:DNA-directed DNA polymerase activity"/>
    <property type="evidence" value="ECO:0007669"/>
    <property type="project" value="UniProtKB-UniRule"/>
</dbReference>
<dbReference type="InterPro" id="IPR017961">
    <property type="entry name" value="DNA_pol_Y-fam_little_finger"/>
</dbReference>
<keyword evidence="13" id="KW-0963">Cytoplasm</keyword>
<evidence type="ECO:0000313" key="16">
    <source>
        <dbReference type="EMBL" id="PKY64484.1"/>
    </source>
</evidence>
<keyword evidence="6 13" id="KW-0479">Metal-binding</keyword>
<keyword evidence="8 13" id="KW-0460">Magnesium</keyword>
<dbReference type="GO" id="GO:0009432">
    <property type="term" value="P:SOS response"/>
    <property type="evidence" value="ECO:0007669"/>
    <property type="project" value="TreeGrafter"/>
</dbReference>
<feature type="active site" evidence="13">
    <location>
        <position position="122"/>
    </location>
</feature>
<keyword evidence="5 13" id="KW-0235">DNA replication</keyword>
<dbReference type="GO" id="GO:0000287">
    <property type="term" value="F:magnesium ion binding"/>
    <property type="evidence" value="ECO:0007669"/>
    <property type="project" value="UniProtKB-UniRule"/>
</dbReference>
<dbReference type="HAMAP" id="MF_01113">
    <property type="entry name" value="DNApol_IV"/>
    <property type="match status" value="1"/>
</dbReference>
<comment type="function">
    <text evidence="11 13">Poorly processive, error-prone DNA polymerase involved in untargeted mutagenesis. Copies undamaged DNA at stalled replication forks, which arise in vivo from mismatched or misaligned primer ends. These misaligned primers can be extended by PolIV. Exhibits no 3'-5' exonuclease (proofreading) activity. May be involved in translesional synthesis, in conjunction with the beta clamp from PolIII.</text>
</comment>
<evidence type="ECO:0000256" key="2">
    <source>
        <dbReference type="ARBA" id="ARBA00022457"/>
    </source>
</evidence>
<dbReference type="GO" id="GO:0003684">
    <property type="term" value="F:damaged DNA binding"/>
    <property type="evidence" value="ECO:0007669"/>
    <property type="project" value="InterPro"/>
</dbReference>
<proteinExistence type="inferred from homology"/>
<evidence type="ECO:0000313" key="17">
    <source>
        <dbReference type="Proteomes" id="UP000234198"/>
    </source>
</evidence>
<comment type="cofactor">
    <cofactor evidence="13">
        <name>Mg(2+)</name>
        <dbReference type="ChEBI" id="CHEBI:18420"/>
    </cofactor>
    <text evidence="13">Binds 2 magnesium ions per subunit.</text>
</comment>
<feature type="binding site" evidence="13">
    <location>
        <position position="27"/>
    </location>
    <ligand>
        <name>Mg(2+)</name>
        <dbReference type="ChEBI" id="CHEBI:18420"/>
    </ligand>
</feature>
<keyword evidence="10 13" id="KW-0234">DNA repair</keyword>
<feature type="binding site" evidence="13">
    <location>
        <position position="121"/>
    </location>
    <ligand>
        <name>Mg(2+)</name>
        <dbReference type="ChEBI" id="CHEBI:18420"/>
    </ligand>
</feature>
<evidence type="ECO:0000256" key="3">
    <source>
        <dbReference type="ARBA" id="ARBA00022679"/>
    </source>
</evidence>
<evidence type="ECO:0000259" key="15">
    <source>
        <dbReference type="PROSITE" id="PS50173"/>
    </source>
</evidence>
<dbReference type="InterPro" id="IPR036775">
    <property type="entry name" value="DNA_pol_Y-fam_lit_finger_sf"/>
</dbReference>
<dbReference type="NCBIfam" id="NF002677">
    <property type="entry name" value="PRK02406.1"/>
    <property type="match status" value="1"/>
</dbReference>
<dbReference type="GO" id="GO:0042276">
    <property type="term" value="P:error-prone translesion synthesis"/>
    <property type="evidence" value="ECO:0007669"/>
    <property type="project" value="TreeGrafter"/>
</dbReference>
<dbReference type="EMBL" id="PKKM01000006">
    <property type="protein sequence ID" value="PKY64484.1"/>
    <property type="molecule type" value="Genomic_DNA"/>
</dbReference>
<dbReference type="GO" id="GO:0005829">
    <property type="term" value="C:cytosol"/>
    <property type="evidence" value="ECO:0007669"/>
    <property type="project" value="TreeGrafter"/>
</dbReference>
<feature type="compositionally biased region" description="Basic and acidic residues" evidence="14">
    <location>
        <begin position="404"/>
        <end position="417"/>
    </location>
</feature>
<keyword evidence="13" id="KW-0238">DNA-binding</keyword>
<dbReference type="Gene3D" id="3.30.1490.100">
    <property type="entry name" value="DNA polymerase, Y-family, little finger domain"/>
    <property type="match status" value="1"/>
</dbReference>
<name>A0A2I1I008_9ACTO</name>
<comment type="subcellular location">
    <subcellularLocation>
        <location evidence="13">Cytoplasm</location>
    </subcellularLocation>
</comment>
<dbReference type="InterPro" id="IPR050116">
    <property type="entry name" value="DNA_polymerase-Y"/>
</dbReference>
<dbReference type="Gene3D" id="1.10.150.20">
    <property type="entry name" value="5' to 3' exonuclease, C-terminal subdomain"/>
    <property type="match status" value="1"/>
</dbReference>
<dbReference type="InterPro" id="IPR022880">
    <property type="entry name" value="DNApol_IV"/>
</dbReference>
<dbReference type="EC" id="2.7.7.7" evidence="13"/>
<dbReference type="FunFam" id="3.30.1490.100:FF:000004">
    <property type="entry name" value="DNA polymerase IV"/>
    <property type="match status" value="1"/>
</dbReference>
<evidence type="ECO:0000256" key="4">
    <source>
        <dbReference type="ARBA" id="ARBA00022695"/>
    </source>
</evidence>
<dbReference type="RefSeq" id="WP_101601634.1">
    <property type="nucleotide sequence ID" value="NZ_PKKM01000006.1"/>
</dbReference>
<dbReference type="Pfam" id="PF00817">
    <property type="entry name" value="IMS"/>
    <property type="match status" value="1"/>
</dbReference>
<reference evidence="16 17" key="1">
    <citation type="submission" date="2017-12" db="EMBL/GenBank/DDBJ databases">
        <title>Phylogenetic diversity of female urinary microbiome.</title>
        <authorList>
            <person name="Thomas-White K."/>
            <person name="Wolfe A.J."/>
        </authorList>
    </citation>
    <scope>NUCLEOTIDE SEQUENCE [LARGE SCALE GENOMIC DNA]</scope>
    <source>
        <strain evidence="16 17">UMB0018</strain>
    </source>
</reference>
<keyword evidence="7 13" id="KW-0227">DNA damage</keyword>
<feature type="domain" description="UmuC" evidence="15">
    <location>
        <begin position="23"/>
        <end position="203"/>
    </location>
</feature>
<evidence type="ECO:0000256" key="5">
    <source>
        <dbReference type="ARBA" id="ARBA00022705"/>
    </source>
</evidence>
<dbReference type="SUPFAM" id="SSF56672">
    <property type="entry name" value="DNA/RNA polymerases"/>
    <property type="match status" value="1"/>
</dbReference>
<dbReference type="GO" id="GO:0006261">
    <property type="term" value="P:DNA-templated DNA replication"/>
    <property type="evidence" value="ECO:0007669"/>
    <property type="project" value="UniProtKB-UniRule"/>
</dbReference>
<dbReference type="Gene3D" id="3.40.1170.60">
    <property type="match status" value="1"/>
</dbReference>
<accession>A0A2I1I008</accession>
<protein>
    <recommendedName>
        <fullName evidence="13">DNA polymerase IV</fullName>
        <shortName evidence="13">Pol IV</shortName>
        <ecNumber evidence="13">2.7.7.7</ecNumber>
    </recommendedName>
</protein>
<evidence type="ECO:0000256" key="1">
    <source>
        <dbReference type="ARBA" id="ARBA00010945"/>
    </source>
</evidence>